<dbReference type="RefSeq" id="XP_007932398.1">
    <property type="nucleotide sequence ID" value="XM_007934207.1"/>
</dbReference>
<dbReference type="Proteomes" id="UP000016932">
    <property type="component" value="Unassembled WGS sequence"/>
</dbReference>
<sequence length="510" mass="57011">MPRKAQSRRRNCCKSGLSDTACRDVDSARLWLPSQMAAMAAVKSLHLWSDPSIPLGHALTSASLSTAPDGACVICSAWDHKPGCLIAKTVARSTSSSNSDQGAIRLGVDRQIFEPRPQGHLLSVTSDFEMSLTPICRLFLATTTFSGPVMNPSQLYCIMRCRRTTHRRFLLHHERFNASTPLRRLTIVGGIPIIQCLVLSKEKDKKHEHRQRLRFEEEDRTSSGRCSKKFYIESIFFSVVRIPTGHQYGYWPFPESYQAQHSVPIFVCIRSDLGGFRRLFLKRFSAPIMLLSTKKQSNELKFELPLILLHVGRETAQAAQCAAAKQPHFFSMSKACVIKQRDLIYYNRRFASKIFCFLFLSARGTPGNVLVVVSFHNEILRACFGPACRCYQSGDVANDEVKDSSRPHLAVTFQRRSPVLEFLDHQCSGNVCASFIRSRGFRCVKAMPKSSSSFLIALTVNRRPANSVLSVAVKTQWAGKVRPLGTILPGIQRGKCAVMGEVSHPSPAFP</sequence>
<keyword evidence="2" id="KW-1185">Reference proteome</keyword>
<dbReference type="VEuPathDB" id="FungiDB:MYCFIDRAFT_180406"/>
<reference evidence="1 2" key="1">
    <citation type="journal article" date="2012" name="PLoS Pathog.">
        <title>Diverse lifestyles and strategies of plant pathogenesis encoded in the genomes of eighteen Dothideomycetes fungi.</title>
        <authorList>
            <person name="Ohm R.A."/>
            <person name="Feau N."/>
            <person name="Henrissat B."/>
            <person name="Schoch C.L."/>
            <person name="Horwitz B.A."/>
            <person name="Barry K.W."/>
            <person name="Condon B.J."/>
            <person name="Copeland A.C."/>
            <person name="Dhillon B."/>
            <person name="Glaser F."/>
            <person name="Hesse C.N."/>
            <person name="Kosti I."/>
            <person name="LaButti K."/>
            <person name="Lindquist E.A."/>
            <person name="Lucas S."/>
            <person name="Salamov A.A."/>
            <person name="Bradshaw R.E."/>
            <person name="Ciuffetti L."/>
            <person name="Hamelin R.C."/>
            <person name="Kema G.H.J."/>
            <person name="Lawrence C."/>
            <person name="Scott J.A."/>
            <person name="Spatafora J.W."/>
            <person name="Turgeon B.G."/>
            <person name="de Wit P.J.G.M."/>
            <person name="Zhong S."/>
            <person name="Goodwin S.B."/>
            <person name="Grigoriev I.V."/>
        </authorList>
    </citation>
    <scope>NUCLEOTIDE SEQUENCE [LARGE SCALE GENOMIC DNA]</scope>
    <source>
        <strain evidence="1 2">CIRAD86</strain>
    </source>
</reference>
<dbReference type="GeneID" id="19334392"/>
<dbReference type="EMBL" id="KB446571">
    <property type="protein sequence ID" value="EME77073.1"/>
    <property type="molecule type" value="Genomic_DNA"/>
</dbReference>
<accession>M3AIP7</accession>
<dbReference type="AlphaFoldDB" id="M3AIP7"/>
<proteinExistence type="predicted"/>
<name>M3AIP7_PSEFD</name>
<dbReference type="HOGENOM" id="CLU_534319_0_0_1"/>
<organism evidence="1 2">
    <name type="scientific">Pseudocercospora fijiensis (strain CIRAD86)</name>
    <name type="common">Black leaf streak disease fungus</name>
    <name type="synonym">Mycosphaerella fijiensis</name>
    <dbReference type="NCBI Taxonomy" id="383855"/>
    <lineage>
        <taxon>Eukaryota</taxon>
        <taxon>Fungi</taxon>
        <taxon>Dikarya</taxon>
        <taxon>Ascomycota</taxon>
        <taxon>Pezizomycotina</taxon>
        <taxon>Dothideomycetes</taxon>
        <taxon>Dothideomycetidae</taxon>
        <taxon>Mycosphaerellales</taxon>
        <taxon>Mycosphaerellaceae</taxon>
        <taxon>Pseudocercospora</taxon>
    </lineage>
</organism>
<gene>
    <name evidence="1" type="ORF">MYCFIDRAFT_180406</name>
</gene>
<protein>
    <submittedName>
        <fullName evidence="1">Uncharacterized protein</fullName>
    </submittedName>
</protein>
<dbReference type="KEGG" id="pfj:MYCFIDRAFT_180406"/>
<evidence type="ECO:0000313" key="1">
    <source>
        <dbReference type="EMBL" id="EME77073.1"/>
    </source>
</evidence>
<evidence type="ECO:0000313" key="2">
    <source>
        <dbReference type="Proteomes" id="UP000016932"/>
    </source>
</evidence>